<dbReference type="PANTHER" id="PTHR11772:SF23">
    <property type="entry name" value="ASPARAGINE SYNTHETASE [GLUTAMINE-HYDROLYZING]"/>
    <property type="match status" value="1"/>
</dbReference>
<dbReference type="SUPFAM" id="SSF56235">
    <property type="entry name" value="N-terminal nucleophile aminohydrolases (Ntn hydrolases)"/>
    <property type="match status" value="1"/>
</dbReference>
<dbReference type="Pfam" id="PF13522">
    <property type="entry name" value="GATase_6"/>
    <property type="match status" value="1"/>
</dbReference>
<keyword evidence="7" id="KW-0061">Asparagine biosynthesis</keyword>
<evidence type="ECO:0000256" key="3">
    <source>
        <dbReference type="ARBA" id="ARBA00022598"/>
    </source>
</evidence>
<evidence type="ECO:0000256" key="5">
    <source>
        <dbReference type="ARBA" id="ARBA00022741"/>
    </source>
</evidence>
<reference evidence="11" key="1">
    <citation type="journal article" date="2020" name="Nature">
        <title>Giant virus diversity and host interactions through global metagenomics.</title>
        <authorList>
            <person name="Schulz F."/>
            <person name="Roux S."/>
            <person name="Paez-Espino D."/>
            <person name="Jungbluth S."/>
            <person name="Walsh D.A."/>
            <person name="Denef V.J."/>
            <person name="McMahon K.D."/>
            <person name="Konstantinidis K.T."/>
            <person name="Eloe-Fadrosh E.A."/>
            <person name="Kyrpides N.C."/>
            <person name="Woyke T."/>
        </authorList>
    </citation>
    <scope>NUCLEOTIDE SEQUENCE</scope>
    <source>
        <strain evidence="11">GVMAG-M-3300023179-97</strain>
    </source>
</reference>
<dbReference type="InterPro" id="IPR006426">
    <property type="entry name" value="Asn_synth_AEB"/>
</dbReference>
<evidence type="ECO:0000256" key="2">
    <source>
        <dbReference type="ARBA" id="ARBA00012737"/>
    </source>
</evidence>
<dbReference type="GO" id="GO:0004066">
    <property type="term" value="F:asparagine synthase (glutamine-hydrolyzing) activity"/>
    <property type="evidence" value="ECO:0007669"/>
    <property type="project" value="UniProtKB-EC"/>
</dbReference>
<evidence type="ECO:0000256" key="9">
    <source>
        <dbReference type="ARBA" id="ARBA00048741"/>
    </source>
</evidence>
<dbReference type="PIRSF" id="PIRSF001589">
    <property type="entry name" value="Asn_synthetase_glu-h"/>
    <property type="match status" value="1"/>
</dbReference>
<dbReference type="InterPro" id="IPR014729">
    <property type="entry name" value="Rossmann-like_a/b/a_fold"/>
</dbReference>
<evidence type="ECO:0000313" key="11">
    <source>
        <dbReference type="EMBL" id="QHT79073.1"/>
    </source>
</evidence>
<evidence type="ECO:0000256" key="1">
    <source>
        <dbReference type="ARBA" id="ARBA00005187"/>
    </source>
</evidence>
<dbReference type="EMBL" id="MN739945">
    <property type="protein sequence ID" value="QHT79073.1"/>
    <property type="molecule type" value="Genomic_DNA"/>
</dbReference>
<keyword evidence="6" id="KW-0067">ATP-binding</keyword>
<dbReference type="Gene3D" id="3.40.50.620">
    <property type="entry name" value="HUPs"/>
    <property type="match status" value="1"/>
</dbReference>
<evidence type="ECO:0000256" key="6">
    <source>
        <dbReference type="ARBA" id="ARBA00022840"/>
    </source>
</evidence>
<evidence type="ECO:0000256" key="4">
    <source>
        <dbReference type="ARBA" id="ARBA00022605"/>
    </source>
</evidence>
<keyword evidence="3" id="KW-0436">Ligase</keyword>
<comment type="pathway">
    <text evidence="1">Amino-acid biosynthesis; L-asparagine biosynthesis; L-asparagine from L-aspartate (L-Gln route): step 1/1.</text>
</comment>
<evidence type="ECO:0000259" key="10">
    <source>
        <dbReference type="PROSITE" id="PS51278"/>
    </source>
</evidence>
<feature type="domain" description="Glutamine amidotransferase type-2" evidence="10">
    <location>
        <begin position="2"/>
        <end position="208"/>
    </location>
</feature>
<sequence>MCGIWGVLGDVYSKEQAETLLKNLSGRGPEGARMIEDKGFQLGFTRLAINGLEPSGMQPMTNTKKNLVWVCNGEIYNWKDLAKRHSIDVSGSDCSVLGPLFETLGTQTDIKTLFQSLDGVFAMIVIDITAGIAFVGRDPYGIRPLFVGYTLGEPVQSVKDRMCITDSSGKLRPVVRIKFSSELKALNLGDCTIVEAFPPGHYAAYNIKTLQRIGFEAYHTVPWLKNPDYEDCEGSLDALSKSLKVAVKKRMMMERPVAALLSGGLDSSLIAALVQKELKEAGKPPLKTFSIGFEGSQDLKYARIAADHICSDHTEIIMTPDDFFAAIPEVIQSIESFDITTVRASVGNWLVSREIARRTDCKVVFNGDGSDEVFGGYMYFYNAPSDEAFEAETSRLLKDIHLFDVLRSDRCISSHGLEPRTPFLDKQFVAVAKSLATSIRRPVKDRINEKQILRSAFMMTNLLPECVILRKKEAFSDGVSGKIKSWYEECQERALAEVGPDWEQKAKMFTHLTPKTAEAYYYRVLFNRYYGSAEQCVVPYHWMPRWTPGATDPSARTIEAYNTTK</sequence>
<organism evidence="11">
    <name type="scientific">viral metagenome</name>
    <dbReference type="NCBI Taxonomy" id="1070528"/>
    <lineage>
        <taxon>unclassified sequences</taxon>
        <taxon>metagenomes</taxon>
        <taxon>organismal metagenomes</taxon>
    </lineage>
</organism>
<dbReference type="GO" id="GO:0005829">
    <property type="term" value="C:cytosol"/>
    <property type="evidence" value="ECO:0007669"/>
    <property type="project" value="TreeGrafter"/>
</dbReference>
<dbReference type="InterPro" id="IPR050795">
    <property type="entry name" value="Asn_Synthetase"/>
</dbReference>
<dbReference type="InterPro" id="IPR029055">
    <property type="entry name" value="Ntn_hydrolases_N"/>
</dbReference>
<dbReference type="GO" id="GO:0005524">
    <property type="term" value="F:ATP binding"/>
    <property type="evidence" value="ECO:0007669"/>
    <property type="project" value="UniProtKB-KW"/>
</dbReference>
<dbReference type="CDD" id="cd01991">
    <property type="entry name" value="Asn_synthase_B_C"/>
    <property type="match status" value="1"/>
</dbReference>
<dbReference type="GO" id="GO:0006529">
    <property type="term" value="P:asparagine biosynthetic process"/>
    <property type="evidence" value="ECO:0007669"/>
    <property type="project" value="UniProtKB-KW"/>
</dbReference>
<dbReference type="InterPro" id="IPR017932">
    <property type="entry name" value="GATase_2_dom"/>
</dbReference>
<dbReference type="InterPro" id="IPR001962">
    <property type="entry name" value="Asn_synthase"/>
</dbReference>
<keyword evidence="5" id="KW-0547">Nucleotide-binding</keyword>
<dbReference type="SUPFAM" id="SSF52402">
    <property type="entry name" value="Adenine nucleotide alpha hydrolases-like"/>
    <property type="match status" value="1"/>
</dbReference>
<evidence type="ECO:0000256" key="7">
    <source>
        <dbReference type="ARBA" id="ARBA00022888"/>
    </source>
</evidence>
<dbReference type="AlphaFoldDB" id="A0A6C0HGC3"/>
<protein>
    <recommendedName>
        <fullName evidence="2">asparagine synthase (glutamine-hydrolyzing)</fullName>
        <ecNumber evidence="2">6.3.5.4</ecNumber>
    </recommendedName>
    <alternativeName>
        <fullName evidence="8">Glutamine-dependent asparagine synthetase</fullName>
    </alternativeName>
</protein>
<dbReference type="PROSITE" id="PS51278">
    <property type="entry name" value="GATASE_TYPE_2"/>
    <property type="match status" value="1"/>
</dbReference>
<dbReference type="EC" id="6.3.5.4" evidence="2"/>
<keyword evidence="4" id="KW-0028">Amino-acid biosynthesis</keyword>
<dbReference type="Gene3D" id="3.60.20.10">
    <property type="entry name" value="Glutamine Phosphoribosylpyrophosphate, subunit 1, domain 1"/>
    <property type="match status" value="1"/>
</dbReference>
<proteinExistence type="predicted"/>
<dbReference type="Pfam" id="PF00733">
    <property type="entry name" value="Asn_synthase"/>
    <property type="match status" value="1"/>
</dbReference>
<evidence type="ECO:0000256" key="8">
    <source>
        <dbReference type="ARBA" id="ARBA00030234"/>
    </source>
</evidence>
<name>A0A6C0HGC3_9ZZZZ</name>
<dbReference type="PANTHER" id="PTHR11772">
    <property type="entry name" value="ASPARAGINE SYNTHETASE"/>
    <property type="match status" value="1"/>
</dbReference>
<comment type="catalytic activity">
    <reaction evidence="9">
        <text>L-aspartate + L-glutamine + ATP + H2O = L-asparagine + L-glutamate + AMP + diphosphate + H(+)</text>
        <dbReference type="Rhea" id="RHEA:12228"/>
        <dbReference type="ChEBI" id="CHEBI:15377"/>
        <dbReference type="ChEBI" id="CHEBI:15378"/>
        <dbReference type="ChEBI" id="CHEBI:29985"/>
        <dbReference type="ChEBI" id="CHEBI:29991"/>
        <dbReference type="ChEBI" id="CHEBI:30616"/>
        <dbReference type="ChEBI" id="CHEBI:33019"/>
        <dbReference type="ChEBI" id="CHEBI:58048"/>
        <dbReference type="ChEBI" id="CHEBI:58359"/>
        <dbReference type="ChEBI" id="CHEBI:456215"/>
        <dbReference type="EC" id="6.3.5.4"/>
    </reaction>
</comment>
<accession>A0A6C0HGC3</accession>